<feature type="transmembrane region" description="Helical" evidence="1">
    <location>
        <begin position="62"/>
        <end position="81"/>
    </location>
</feature>
<dbReference type="KEGG" id="mpp:MICPUCDRAFT_57552"/>
<sequence>MSDPEPALVFLFPTFRDWTTGGCGFCYDGSSPGPPVFVDGVARAHTRSRAPAADTFQSVKMVNLNAALTYVFSLMMFMAGANKVTDSIAPPVHADLLAQFTVFAKSPWGFLRLSPTLFMYVVGYLELTCAFAIVHAQRNGGNKKLPVFVLFCVLYCAVMTHAWHQDGKHWPAFILAMVAAFILTEDTSGGKAVKAAREATATATANETKKSK</sequence>
<feature type="transmembrane region" description="Helical" evidence="1">
    <location>
        <begin position="145"/>
        <end position="163"/>
    </location>
</feature>
<keyword evidence="1" id="KW-1133">Transmembrane helix</keyword>
<evidence type="ECO:0000313" key="2">
    <source>
        <dbReference type="EMBL" id="EEH57832.1"/>
    </source>
</evidence>
<protein>
    <submittedName>
        <fullName evidence="2">Predicted protein</fullName>
    </submittedName>
</protein>
<reference evidence="2 3" key="1">
    <citation type="journal article" date="2009" name="Science">
        <title>Green evolution and dynamic adaptations revealed by genomes of the marine picoeukaryotes Micromonas.</title>
        <authorList>
            <person name="Worden A.Z."/>
            <person name="Lee J.H."/>
            <person name="Mock T."/>
            <person name="Rouze P."/>
            <person name="Simmons M.P."/>
            <person name="Aerts A.L."/>
            <person name="Allen A.E."/>
            <person name="Cuvelier M.L."/>
            <person name="Derelle E."/>
            <person name="Everett M.V."/>
            <person name="Foulon E."/>
            <person name="Grimwood J."/>
            <person name="Gundlach H."/>
            <person name="Henrissat B."/>
            <person name="Napoli C."/>
            <person name="McDonald S.M."/>
            <person name="Parker M.S."/>
            <person name="Rombauts S."/>
            <person name="Salamov A."/>
            <person name="Von Dassow P."/>
            <person name="Badger J.H."/>
            <person name="Coutinho P.M."/>
            <person name="Demir E."/>
            <person name="Dubchak I."/>
            <person name="Gentemann C."/>
            <person name="Eikrem W."/>
            <person name="Gready J.E."/>
            <person name="John U."/>
            <person name="Lanier W."/>
            <person name="Lindquist E.A."/>
            <person name="Lucas S."/>
            <person name="Mayer K.F."/>
            <person name="Moreau H."/>
            <person name="Not F."/>
            <person name="Otillar R."/>
            <person name="Panaud O."/>
            <person name="Pangilinan J."/>
            <person name="Paulsen I."/>
            <person name="Piegu B."/>
            <person name="Poliakov A."/>
            <person name="Robbens S."/>
            <person name="Schmutz J."/>
            <person name="Toulza E."/>
            <person name="Wyss T."/>
            <person name="Zelensky A."/>
            <person name="Zhou K."/>
            <person name="Armbrust E.V."/>
            <person name="Bhattacharya D."/>
            <person name="Goodenough U.W."/>
            <person name="Van de Peer Y."/>
            <person name="Grigoriev I.V."/>
        </authorList>
    </citation>
    <scope>NUCLEOTIDE SEQUENCE [LARGE SCALE GENOMIC DNA]</scope>
    <source>
        <strain evidence="2 3">CCMP1545</strain>
    </source>
</reference>
<organism evidence="3">
    <name type="scientific">Micromonas pusilla (strain CCMP1545)</name>
    <name type="common">Picoplanktonic green alga</name>
    <dbReference type="NCBI Taxonomy" id="564608"/>
    <lineage>
        <taxon>Eukaryota</taxon>
        <taxon>Viridiplantae</taxon>
        <taxon>Chlorophyta</taxon>
        <taxon>Mamiellophyceae</taxon>
        <taxon>Mamiellales</taxon>
        <taxon>Mamiellaceae</taxon>
        <taxon>Micromonas</taxon>
    </lineage>
</organism>
<gene>
    <name evidence="2" type="ORF">MICPUCDRAFT_57552</name>
</gene>
<keyword evidence="3" id="KW-1185">Reference proteome</keyword>
<dbReference type="AlphaFoldDB" id="C1MR74"/>
<keyword evidence="1" id="KW-0472">Membrane</keyword>
<dbReference type="Proteomes" id="UP000001876">
    <property type="component" value="Unassembled WGS sequence"/>
</dbReference>
<dbReference type="GeneID" id="9683693"/>
<proteinExistence type="predicted"/>
<name>C1MR74_MICPC</name>
<dbReference type="EMBL" id="GG663738">
    <property type="protein sequence ID" value="EEH57832.1"/>
    <property type="molecule type" value="Genomic_DNA"/>
</dbReference>
<feature type="transmembrane region" description="Helical" evidence="1">
    <location>
        <begin position="117"/>
        <end position="136"/>
    </location>
</feature>
<dbReference type="RefSeq" id="XP_003057881.1">
    <property type="nucleotide sequence ID" value="XM_003057835.1"/>
</dbReference>
<accession>C1MR74</accession>
<evidence type="ECO:0000313" key="3">
    <source>
        <dbReference type="Proteomes" id="UP000001876"/>
    </source>
</evidence>
<keyword evidence="1" id="KW-0812">Transmembrane</keyword>
<evidence type="ECO:0000256" key="1">
    <source>
        <dbReference type="SAM" id="Phobius"/>
    </source>
</evidence>